<organism evidence="1 2">
    <name type="scientific">Scophthalmus maximus</name>
    <name type="common">Turbot</name>
    <name type="synonym">Psetta maxima</name>
    <dbReference type="NCBI Taxonomy" id="52904"/>
    <lineage>
        <taxon>Eukaryota</taxon>
        <taxon>Metazoa</taxon>
        <taxon>Chordata</taxon>
        <taxon>Craniata</taxon>
        <taxon>Vertebrata</taxon>
        <taxon>Euteleostomi</taxon>
        <taxon>Actinopterygii</taxon>
        <taxon>Neopterygii</taxon>
        <taxon>Teleostei</taxon>
        <taxon>Neoteleostei</taxon>
        <taxon>Acanthomorphata</taxon>
        <taxon>Carangaria</taxon>
        <taxon>Pleuronectiformes</taxon>
        <taxon>Pleuronectoidei</taxon>
        <taxon>Scophthalmidae</taxon>
        <taxon>Scophthalmus</taxon>
    </lineage>
</organism>
<evidence type="ECO:0000313" key="1">
    <source>
        <dbReference type="EMBL" id="KAF0022044.1"/>
    </source>
</evidence>
<dbReference type="Proteomes" id="UP000438429">
    <property type="component" value="Unassembled WGS sequence"/>
</dbReference>
<dbReference type="PANTHER" id="PTHR21696">
    <property type="entry name" value="PROTEIN UNC-79 HOMOLOG"/>
    <property type="match status" value="1"/>
</dbReference>
<sequence length="320" mass="35775">FVCADIGTRLAESTIIQKHMILTLPGCSTAAMECMRQYISELLDFIADMHTLTKLKSHMKACCQPLHEDTFGGNLKVGLAQVAAMEISKGNHRDNKAVVRYLPWLYHPPSTMQQGPKEFIECVSHIRQLSWLLLGSLTHCALHQGSTSCMPIPLDAGSHIADHLIVILIGFPEQSKTSVLHMCSLFHAFMFAQLWTIYCEQAAAVPSLQNQNQTEFSSSAILTGLEFWSRVTPSILQLMAHNKVLIPMWLPMIQSNLKQLSAGLQLRLQAIQNRVNHQCLQGQTSGAPPFALRKWLQCTQFKMAQVEIQSSEAASQFYPM</sequence>
<proteinExistence type="predicted"/>
<dbReference type="AlphaFoldDB" id="A0A6A4RU07"/>
<comment type="caution">
    <text evidence="1">The sequence shown here is derived from an EMBL/GenBank/DDBJ whole genome shotgun (WGS) entry which is preliminary data.</text>
</comment>
<dbReference type="PANTHER" id="PTHR21696:SF2">
    <property type="entry name" value="PROTEIN UNC-79 HOMOLOG"/>
    <property type="match status" value="1"/>
</dbReference>
<feature type="non-terminal residue" evidence="1">
    <location>
        <position position="1"/>
    </location>
</feature>
<gene>
    <name evidence="1" type="ORF">F2P81_025703</name>
</gene>
<dbReference type="EMBL" id="VEVO01000359">
    <property type="protein sequence ID" value="KAF0022044.1"/>
    <property type="molecule type" value="Genomic_DNA"/>
</dbReference>
<name>A0A6A4RU07_SCOMX</name>
<reference evidence="1 2" key="1">
    <citation type="submission" date="2019-06" db="EMBL/GenBank/DDBJ databases">
        <title>Draft genomes of female and male turbot (Scophthalmus maximus).</title>
        <authorList>
            <person name="Xu H."/>
            <person name="Xu X.-W."/>
            <person name="Shao C."/>
            <person name="Chen S."/>
        </authorList>
    </citation>
    <scope>NUCLEOTIDE SEQUENCE [LARGE SCALE GENOMIC DNA]</scope>
    <source>
        <strain evidence="1">Ysfricsl-2016a</strain>
        <tissue evidence="1">Blood</tissue>
    </source>
</reference>
<accession>A0A6A4RU07</accession>
<protein>
    <submittedName>
        <fullName evidence="1">Uncharacterized protein</fullName>
    </submittedName>
</protein>
<dbReference type="InterPro" id="IPR024855">
    <property type="entry name" value="UNC79"/>
</dbReference>
<evidence type="ECO:0000313" key="2">
    <source>
        <dbReference type="Proteomes" id="UP000438429"/>
    </source>
</evidence>